<name>F2KP48_ARCVS</name>
<evidence type="ECO:0000313" key="3">
    <source>
        <dbReference type="Proteomes" id="UP000008136"/>
    </source>
</evidence>
<dbReference type="HOGENOM" id="CLU_040984_0_0_2"/>
<dbReference type="Gene3D" id="3.40.1390.20">
    <property type="entry name" value="HprK N-terminal domain-like"/>
    <property type="match status" value="1"/>
</dbReference>
<dbReference type="STRING" id="693661.Arcve_0322"/>
<dbReference type="InterPro" id="IPR010766">
    <property type="entry name" value="DRTGG"/>
</dbReference>
<reference evidence="2 3" key="1">
    <citation type="submission" date="2011-03" db="EMBL/GenBank/DDBJ databases">
        <title>The complete genome of Archaeoglobus veneficus SNP6.</title>
        <authorList>
            <consortium name="US DOE Joint Genome Institute (JGI-PGF)"/>
            <person name="Lucas S."/>
            <person name="Copeland A."/>
            <person name="Lapidus A."/>
            <person name="Bruce D."/>
            <person name="Goodwin L."/>
            <person name="Pitluck S."/>
            <person name="Kyrpides N."/>
            <person name="Mavromatis K."/>
            <person name="Pagani I."/>
            <person name="Ivanova N."/>
            <person name="Mikhailova N."/>
            <person name="Lu M."/>
            <person name="Detter J.C."/>
            <person name="Tapia R."/>
            <person name="Han C."/>
            <person name="Land M."/>
            <person name="Hauser L."/>
            <person name="Markowitz V."/>
            <person name="Cheng J.-F."/>
            <person name="Hugenholtz P."/>
            <person name="Woyke T."/>
            <person name="Wu D."/>
            <person name="Spring S."/>
            <person name="Brambilla E."/>
            <person name="Klenk H.-P."/>
            <person name="Eisen J.A."/>
        </authorList>
    </citation>
    <scope>NUCLEOTIDE SEQUENCE [LARGE SCALE GENOMIC DNA]</scope>
    <source>
        <strain evidence="3">SNP6</strain>
    </source>
</reference>
<dbReference type="RefSeq" id="WP_013683030.1">
    <property type="nucleotide sequence ID" value="NC_015320.1"/>
</dbReference>
<dbReference type="Pfam" id="PF07085">
    <property type="entry name" value="DRTGG"/>
    <property type="match status" value="1"/>
</dbReference>
<dbReference type="AlphaFoldDB" id="F2KP48"/>
<proteinExistence type="predicted"/>
<keyword evidence="3" id="KW-1185">Reference proteome</keyword>
<dbReference type="InterPro" id="IPR050500">
    <property type="entry name" value="Phos_Acetyltrans/Butyryltrans"/>
</dbReference>
<dbReference type="EMBL" id="CP002588">
    <property type="protein sequence ID" value="AEA46356.1"/>
    <property type="molecule type" value="Genomic_DNA"/>
</dbReference>
<dbReference type="Pfam" id="PF13500">
    <property type="entry name" value="AAA_26"/>
    <property type="match status" value="1"/>
</dbReference>
<dbReference type="GeneID" id="10393416"/>
<dbReference type="PANTHER" id="PTHR43356:SF2">
    <property type="entry name" value="PHOSPHATE ACETYLTRANSFERASE"/>
    <property type="match status" value="1"/>
</dbReference>
<dbReference type="Proteomes" id="UP000008136">
    <property type="component" value="Chromosome"/>
</dbReference>
<evidence type="ECO:0000313" key="2">
    <source>
        <dbReference type="EMBL" id="AEA46356.1"/>
    </source>
</evidence>
<protein>
    <submittedName>
        <fullName evidence="2">DRTGG domain protein</fullName>
    </submittedName>
</protein>
<accession>F2KP48</accession>
<dbReference type="SUPFAM" id="SSF75138">
    <property type="entry name" value="HprK N-terminal domain-like"/>
    <property type="match status" value="1"/>
</dbReference>
<dbReference type="OrthoDB" id="50320at2157"/>
<dbReference type="SUPFAM" id="SSF52540">
    <property type="entry name" value="P-loop containing nucleoside triphosphate hydrolases"/>
    <property type="match status" value="1"/>
</dbReference>
<dbReference type="eggNOG" id="arCOG00099">
    <property type="taxonomic scope" value="Archaea"/>
</dbReference>
<dbReference type="InterPro" id="IPR027417">
    <property type="entry name" value="P-loop_NTPase"/>
</dbReference>
<dbReference type="Gene3D" id="3.40.50.300">
    <property type="entry name" value="P-loop containing nucleotide triphosphate hydrolases"/>
    <property type="match status" value="1"/>
</dbReference>
<dbReference type="KEGG" id="ave:Arcve_0322"/>
<dbReference type="PANTHER" id="PTHR43356">
    <property type="entry name" value="PHOSPHATE ACETYLTRANSFERASE"/>
    <property type="match status" value="1"/>
</dbReference>
<evidence type="ECO:0000259" key="1">
    <source>
        <dbReference type="Pfam" id="PF07085"/>
    </source>
</evidence>
<gene>
    <name evidence="2" type="ordered locus">Arcve_0322</name>
</gene>
<dbReference type="InterPro" id="IPR028979">
    <property type="entry name" value="Ser_kin/Pase_Hpr-like_N_sf"/>
</dbReference>
<organism evidence="2 3">
    <name type="scientific">Archaeoglobus veneficus (strain DSM 11195 / SNP6)</name>
    <dbReference type="NCBI Taxonomy" id="693661"/>
    <lineage>
        <taxon>Archaea</taxon>
        <taxon>Methanobacteriati</taxon>
        <taxon>Methanobacteriota</taxon>
        <taxon>Archaeoglobi</taxon>
        <taxon>Archaeoglobales</taxon>
        <taxon>Archaeoglobaceae</taxon>
        <taxon>Archaeoglobus</taxon>
    </lineage>
</organism>
<feature type="domain" description="DRTGG" evidence="1">
    <location>
        <begin position="217"/>
        <end position="319"/>
    </location>
</feature>
<sequence>MAKALLVSSIEGYSGKSGIIMALGIILKKRGYSVGYFKPFGARTAYINDRIIDEDAYSTAEVLNTGDDMDDICPIILDMPYIEFVSTADVLSLKRKIMDAYSRVAEGKDVVLIEGSIDYQTGKSVGLCDLSVAEMLDPSVLMVAKYSSDFALDKLLAAKVLFGEKLRMVVFNQLGGYKRAYIQSVAGRVLSENGMELLGIIPRDSMLGGLFVSEMGEALNAEFLVKPKRDAIVEEIIIGAMSAQAAVEHFKEAKNAVLVTGGDRADLQIVALEMPSIRCMLLTGNIEPAEIVIRRAEENGIPVLLVEEDTLRAVAKLEELMGKARIRGEAKIKKIKELLENYVNVERIIENLQLTPPEEVEEQS</sequence>